<dbReference type="EMBL" id="FNIA01000004">
    <property type="protein sequence ID" value="SDM57397.1"/>
    <property type="molecule type" value="Genomic_DNA"/>
</dbReference>
<dbReference type="OrthoDB" id="157606at2157"/>
<dbReference type="RefSeq" id="WP_089731826.1">
    <property type="nucleotide sequence ID" value="NZ_FNIA01000004.1"/>
</dbReference>
<reference evidence="1 2" key="1">
    <citation type="submission" date="2016-10" db="EMBL/GenBank/DDBJ databases">
        <authorList>
            <person name="de Groot N.N."/>
        </authorList>
    </citation>
    <scope>NUCLEOTIDE SEQUENCE [LARGE SCALE GENOMIC DNA]</scope>
    <source>
        <strain evidence="2">EB21,IBRC-M 10013,KCTC 4048</strain>
    </source>
</reference>
<name>A0A1G9UBQ3_9EURY</name>
<gene>
    <name evidence="1" type="ORF">SAMN05192554_10446</name>
</gene>
<keyword evidence="2" id="KW-1185">Reference proteome</keyword>
<proteinExistence type="predicted"/>
<organism evidence="1 2">
    <name type="scientific">Haloarchaeobius iranensis</name>
    <dbReference type="NCBI Taxonomy" id="996166"/>
    <lineage>
        <taxon>Archaea</taxon>
        <taxon>Methanobacteriati</taxon>
        <taxon>Methanobacteriota</taxon>
        <taxon>Stenosarchaea group</taxon>
        <taxon>Halobacteria</taxon>
        <taxon>Halobacteriales</taxon>
        <taxon>Halorubellaceae</taxon>
        <taxon>Haloarchaeobius</taxon>
    </lineage>
</organism>
<dbReference type="Proteomes" id="UP000199370">
    <property type="component" value="Unassembled WGS sequence"/>
</dbReference>
<evidence type="ECO:0000313" key="2">
    <source>
        <dbReference type="Proteomes" id="UP000199370"/>
    </source>
</evidence>
<dbReference type="AlphaFoldDB" id="A0A1G9UBQ3"/>
<accession>A0A1G9UBQ3</accession>
<protein>
    <submittedName>
        <fullName evidence="1">Uncharacterized protein</fullName>
    </submittedName>
</protein>
<sequence>MAQTSLGRETEATVHLRVRVPDGASGDLLAGAATVVARIDALDDVDVEEITGITPNLNAIVVDVRATVTLRSEATDDSTVRADLEDGTGIEAVHEVALANRTAATA</sequence>
<evidence type="ECO:0000313" key="1">
    <source>
        <dbReference type="EMBL" id="SDM57397.1"/>
    </source>
</evidence>